<dbReference type="SUPFAM" id="SSF53383">
    <property type="entry name" value="PLP-dependent transferases"/>
    <property type="match status" value="1"/>
</dbReference>
<keyword evidence="4" id="KW-0663">Pyridoxal phosphate</keyword>
<dbReference type="PANTHER" id="PTHR11986:SF79">
    <property type="entry name" value="ACETYLORNITHINE AMINOTRANSFERASE, MITOCHONDRIAL"/>
    <property type="match status" value="1"/>
</dbReference>
<comment type="cofactor">
    <cofactor evidence="1">
        <name>pyridoxal 5'-phosphate</name>
        <dbReference type="ChEBI" id="CHEBI:597326"/>
    </cofactor>
</comment>
<keyword evidence="2" id="KW-0032">Aminotransferase</keyword>
<dbReference type="AlphaFoldDB" id="A0A0F9BAU7"/>
<dbReference type="Gene3D" id="3.90.1150.10">
    <property type="entry name" value="Aspartate Aminotransferase, domain 1"/>
    <property type="match status" value="2"/>
</dbReference>
<proteinExistence type="predicted"/>
<evidence type="ECO:0000256" key="1">
    <source>
        <dbReference type="ARBA" id="ARBA00001933"/>
    </source>
</evidence>
<name>A0A0F9BAU7_9ZZZZ</name>
<dbReference type="GO" id="GO:0008483">
    <property type="term" value="F:transaminase activity"/>
    <property type="evidence" value="ECO:0007669"/>
    <property type="project" value="InterPro"/>
</dbReference>
<dbReference type="InterPro" id="IPR015422">
    <property type="entry name" value="PyrdxlP-dep_Trfase_small"/>
</dbReference>
<evidence type="ECO:0000256" key="4">
    <source>
        <dbReference type="ARBA" id="ARBA00022898"/>
    </source>
</evidence>
<gene>
    <name evidence="5" type="ORF">LCGC14_2749460</name>
</gene>
<dbReference type="GO" id="GO:0030170">
    <property type="term" value="F:pyridoxal phosphate binding"/>
    <property type="evidence" value="ECO:0007669"/>
    <property type="project" value="InterPro"/>
</dbReference>
<keyword evidence="3" id="KW-0808">Transferase</keyword>
<dbReference type="Pfam" id="PF00202">
    <property type="entry name" value="Aminotran_3"/>
    <property type="match status" value="2"/>
</dbReference>
<dbReference type="EMBL" id="LAZR01050234">
    <property type="protein sequence ID" value="KKK87814.1"/>
    <property type="molecule type" value="Genomic_DNA"/>
</dbReference>
<organism evidence="5">
    <name type="scientific">marine sediment metagenome</name>
    <dbReference type="NCBI Taxonomy" id="412755"/>
    <lineage>
        <taxon>unclassified sequences</taxon>
        <taxon>metagenomes</taxon>
        <taxon>ecological metagenomes</taxon>
    </lineage>
</organism>
<dbReference type="PROSITE" id="PS00600">
    <property type="entry name" value="AA_TRANSFER_CLASS_3"/>
    <property type="match status" value="1"/>
</dbReference>
<dbReference type="InterPro" id="IPR049704">
    <property type="entry name" value="Aminotrans_3_PPA_site"/>
</dbReference>
<accession>A0A0F9BAU7</accession>
<dbReference type="InterPro" id="IPR050103">
    <property type="entry name" value="Class-III_PLP-dep_AT"/>
</dbReference>
<dbReference type="InterPro" id="IPR005814">
    <property type="entry name" value="Aminotrans_3"/>
</dbReference>
<protein>
    <recommendedName>
        <fullName evidence="6">Aspartate aminotransferase family protein</fullName>
    </recommendedName>
</protein>
<dbReference type="InterPro" id="IPR015424">
    <property type="entry name" value="PyrdxlP-dep_Trfase"/>
</dbReference>
<sequence>MAHQSSTTSKQIIRTLNKYEPRSLHHEVDVVWKDAFGCTVTDAEGEEYIDFTSGIFVANVGHAHPQVLDAIEYQLNKRLLHSYVFPTEIRAKLVKKLCEMTGFEKCYLCSTGSEAVEATIRIIKASRTGSVFQLPDEFHGSTWGAKHLEVLGQSPKLKAGIIVEGYRGYDAHFYDKEVIPELESLQDEDVLLCFDEIQSGFGRTGKLFAYEHYGVKPDLIVIGKGLGGGMPISAVLGSVQLLDAPDDLTSTHTGNPICCAAALASIKVLEDEKLVERAERMGGWLEGVLRFNFPKHQIRGKGMVWALDVDDTDEIVDKCAEKGLLLIKTHRGTIKIGPPLTISQETLSEGLTILRDVINET</sequence>
<evidence type="ECO:0000313" key="5">
    <source>
        <dbReference type="EMBL" id="KKK87814.1"/>
    </source>
</evidence>
<dbReference type="PANTHER" id="PTHR11986">
    <property type="entry name" value="AMINOTRANSFERASE CLASS III"/>
    <property type="match status" value="1"/>
</dbReference>
<dbReference type="GO" id="GO:0042802">
    <property type="term" value="F:identical protein binding"/>
    <property type="evidence" value="ECO:0007669"/>
    <property type="project" value="TreeGrafter"/>
</dbReference>
<comment type="caution">
    <text evidence="5">The sequence shown here is derived from an EMBL/GenBank/DDBJ whole genome shotgun (WGS) entry which is preliminary data.</text>
</comment>
<dbReference type="Gene3D" id="3.40.640.10">
    <property type="entry name" value="Type I PLP-dependent aspartate aminotransferase-like (Major domain)"/>
    <property type="match status" value="2"/>
</dbReference>
<dbReference type="InterPro" id="IPR015421">
    <property type="entry name" value="PyrdxlP-dep_Trfase_major"/>
</dbReference>
<evidence type="ECO:0000256" key="3">
    <source>
        <dbReference type="ARBA" id="ARBA00022679"/>
    </source>
</evidence>
<evidence type="ECO:0000256" key="2">
    <source>
        <dbReference type="ARBA" id="ARBA00022576"/>
    </source>
</evidence>
<dbReference type="PIRSF" id="PIRSF000521">
    <property type="entry name" value="Transaminase_4ab_Lys_Orn"/>
    <property type="match status" value="1"/>
</dbReference>
<dbReference type="CDD" id="cd00610">
    <property type="entry name" value="OAT_like"/>
    <property type="match status" value="1"/>
</dbReference>
<evidence type="ECO:0008006" key="6">
    <source>
        <dbReference type="Google" id="ProtNLM"/>
    </source>
</evidence>
<reference evidence="5" key="1">
    <citation type="journal article" date="2015" name="Nature">
        <title>Complex archaea that bridge the gap between prokaryotes and eukaryotes.</title>
        <authorList>
            <person name="Spang A."/>
            <person name="Saw J.H."/>
            <person name="Jorgensen S.L."/>
            <person name="Zaremba-Niedzwiedzka K."/>
            <person name="Martijn J."/>
            <person name="Lind A.E."/>
            <person name="van Eijk R."/>
            <person name="Schleper C."/>
            <person name="Guy L."/>
            <person name="Ettema T.J."/>
        </authorList>
    </citation>
    <scope>NUCLEOTIDE SEQUENCE</scope>
</reference>